<gene>
    <name evidence="3" type="ORF">HYH02_007465</name>
</gene>
<sequence length="669" mass="70954">MSGGGLVSTYVYADAQPPVDEASLPALHQELQWQRNDVRIFAHAAAETQVAIKDALAHKFNTARPGAADTIAACVNDPGFLEVFPRVASRPPKLLQELEAILVDRLRANDKAASTTVLGSARERDPKLSANLSLDGHRQVMSAFVAGFSTYAPLLSRIQAEFDRALNEGVRSAQENVEMRYQMAANELARERATAEVRGQVLAEDLSFRAAALAKLQELRERAVRAEKKKLLAEKDLRDAQTEEARMRALVESLRSTNTKLQELMQEEDKWAAKPLSGHLVAMPIGPLTKADEEFLEAELGGMDNLAATPSAMSVTGAASMFRSTMSFARTASGVGGLGGAAAAAAAARQASASLGPAAAEASTAPTAAGTPEPGAGPRGAGAGVQGEGSEAVEGEASAAGMPGGGGMSEVTREPEPEPELEPAAAQGQQPEAPAAAAGAAPLPDAPPPPPAPPPLVDAFVPRSKAWYIRLLRAAACHGHTGLFLQLRRQHGAGVDWTGGDVESIWDMLNVLAMGVPDVQMLAEFYVLMAAPGPAPLGPVQHGELLACALCSLDSSWRPKADWLADTWEDDPEPDGDLSFQFAFVVFNEFVAHGNWRVVVEQLDVLECFRYVGARVQNQGDWRLRVQAGNTGLLEGVLAEWSLTQGARAWVGGWVLADLRAVFGLDRQT</sequence>
<protein>
    <recommendedName>
        <fullName evidence="5">Translin-associated factor X-interacting protein 1 N-terminal domain-containing protein</fullName>
    </recommendedName>
</protein>
<dbReference type="Proteomes" id="UP000613740">
    <property type="component" value="Unassembled WGS sequence"/>
</dbReference>
<feature type="region of interest" description="Disordered" evidence="2">
    <location>
        <begin position="358"/>
        <end position="457"/>
    </location>
</feature>
<feature type="compositionally biased region" description="Low complexity" evidence="2">
    <location>
        <begin position="358"/>
        <end position="376"/>
    </location>
</feature>
<name>A0A835WI18_9CHLO</name>
<keyword evidence="4" id="KW-1185">Reference proteome</keyword>
<feature type="compositionally biased region" description="Low complexity" evidence="2">
    <location>
        <begin position="422"/>
        <end position="443"/>
    </location>
</feature>
<feature type="compositionally biased region" description="Low complexity" evidence="2">
    <location>
        <begin position="388"/>
        <end position="401"/>
    </location>
</feature>
<comment type="caution">
    <text evidence="3">The sequence shown here is derived from an EMBL/GenBank/DDBJ whole genome shotgun (WGS) entry which is preliminary data.</text>
</comment>
<feature type="compositionally biased region" description="Gly residues" evidence="2">
    <location>
        <begin position="377"/>
        <end position="387"/>
    </location>
</feature>
<evidence type="ECO:0000313" key="3">
    <source>
        <dbReference type="EMBL" id="KAG2447541.1"/>
    </source>
</evidence>
<proteinExistence type="predicted"/>
<feature type="compositionally biased region" description="Pro residues" evidence="2">
    <location>
        <begin position="444"/>
        <end position="456"/>
    </location>
</feature>
<dbReference type="OrthoDB" id="543622at2759"/>
<dbReference type="AlphaFoldDB" id="A0A835WI18"/>
<organism evidence="3 4">
    <name type="scientific">Chlamydomonas schloesseri</name>
    <dbReference type="NCBI Taxonomy" id="2026947"/>
    <lineage>
        <taxon>Eukaryota</taxon>
        <taxon>Viridiplantae</taxon>
        <taxon>Chlorophyta</taxon>
        <taxon>core chlorophytes</taxon>
        <taxon>Chlorophyceae</taxon>
        <taxon>CS clade</taxon>
        <taxon>Chlamydomonadales</taxon>
        <taxon>Chlamydomonadaceae</taxon>
        <taxon>Chlamydomonas</taxon>
    </lineage>
</organism>
<feature type="coiled-coil region" evidence="1">
    <location>
        <begin position="209"/>
        <end position="267"/>
    </location>
</feature>
<reference evidence="3" key="1">
    <citation type="journal article" date="2020" name="bioRxiv">
        <title>Comparative genomics of Chlamydomonas.</title>
        <authorList>
            <person name="Craig R.J."/>
            <person name="Hasan A.R."/>
            <person name="Ness R.W."/>
            <person name="Keightley P.D."/>
        </authorList>
    </citation>
    <scope>NUCLEOTIDE SEQUENCE</scope>
    <source>
        <strain evidence="3">CCAP 11/173</strain>
    </source>
</reference>
<evidence type="ECO:0000256" key="2">
    <source>
        <dbReference type="SAM" id="MobiDB-lite"/>
    </source>
</evidence>
<evidence type="ECO:0000313" key="4">
    <source>
        <dbReference type="Proteomes" id="UP000613740"/>
    </source>
</evidence>
<evidence type="ECO:0008006" key="5">
    <source>
        <dbReference type="Google" id="ProtNLM"/>
    </source>
</evidence>
<dbReference type="EMBL" id="JAEHOD010000021">
    <property type="protein sequence ID" value="KAG2447541.1"/>
    <property type="molecule type" value="Genomic_DNA"/>
</dbReference>
<keyword evidence="1" id="KW-0175">Coiled coil</keyword>
<evidence type="ECO:0000256" key="1">
    <source>
        <dbReference type="SAM" id="Coils"/>
    </source>
</evidence>
<accession>A0A835WI18</accession>